<evidence type="ECO:0000256" key="1">
    <source>
        <dbReference type="SAM" id="MobiDB-lite"/>
    </source>
</evidence>
<reference evidence="2 3" key="1">
    <citation type="submission" date="2024-04" db="EMBL/GenBank/DDBJ databases">
        <authorList>
            <person name="Fracassetti M."/>
        </authorList>
    </citation>
    <scope>NUCLEOTIDE SEQUENCE [LARGE SCALE GENOMIC DNA]</scope>
</reference>
<organism evidence="2 3">
    <name type="scientific">Linum trigynum</name>
    <dbReference type="NCBI Taxonomy" id="586398"/>
    <lineage>
        <taxon>Eukaryota</taxon>
        <taxon>Viridiplantae</taxon>
        <taxon>Streptophyta</taxon>
        <taxon>Embryophyta</taxon>
        <taxon>Tracheophyta</taxon>
        <taxon>Spermatophyta</taxon>
        <taxon>Magnoliopsida</taxon>
        <taxon>eudicotyledons</taxon>
        <taxon>Gunneridae</taxon>
        <taxon>Pentapetalae</taxon>
        <taxon>rosids</taxon>
        <taxon>fabids</taxon>
        <taxon>Malpighiales</taxon>
        <taxon>Linaceae</taxon>
        <taxon>Linum</taxon>
    </lineage>
</organism>
<dbReference type="Proteomes" id="UP001497516">
    <property type="component" value="Chromosome 2"/>
</dbReference>
<dbReference type="EMBL" id="OZ034815">
    <property type="protein sequence ID" value="CAL1370554.1"/>
    <property type="molecule type" value="Genomic_DNA"/>
</dbReference>
<protein>
    <submittedName>
        <fullName evidence="2">Uncharacterized protein</fullName>
    </submittedName>
</protein>
<accession>A0AAV2D9I6</accession>
<name>A0AAV2D9I6_9ROSI</name>
<keyword evidence="3" id="KW-1185">Reference proteome</keyword>
<proteinExistence type="predicted"/>
<feature type="region of interest" description="Disordered" evidence="1">
    <location>
        <begin position="1"/>
        <end position="110"/>
    </location>
</feature>
<feature type="compositionally biased region" description="Basic and acidic residues" evidence="1">
    <location>
        <begin position="98"/>
        <end position="110"/>
    </location>
</feature>
<dbReference type="AlphaFoldDB" id="A0AAV2D9I6"/>
<evidence type="ECO:0000313" key="2">
    <source>
        <dbReference type="EMBL" id="CAL1370554.1"/>
    </source>
</evidence>
<sequence length="110" mass="11014">MEGGEGPAGDPMSCSGDEDGRELGEVSPASGVQGDEEEELGESGAPFSGRSVGGGSGSAEKRTPSSSSGTVSGAGRNRGTGTVPASFWKGRTVSSKTTSRDVKMRRVESS</sequence>
<gene>
    <name evidence="2" type="ORF">LTRI10_LOCUS12672</name>
</gene>
<evidence type="ECO:0000313" key="3">
    <source>
        <dbReference type="Proteomes" id="UP001497516"/>
    </source>
</evidence>